<evidence type="ECO:0000256" key="3">
    <source>
        <dbReference type="ARBA" id="ARBA00024022"/>
    </source>
</evidence>
<name>A0A0E0REW7_ORYRU</name>
<evidence type="ECO:0000313" key="8">
    <source>
        <dbReference type="Proteomes" id="UP000008022"/>
    </source>
</evidence>
<dbReference type="PANTHER" id="PTHR46602">
    <property type="entry name" value="PROTEIN SUPPRESSOR OF GENE SILENCING 3"/>
    <property type="match status" value="1"/>
</dbReference>
<dbReference type="InterPro" id="IPR005381">
    <property type="entry name" value="Znf-XS_domain"/>
</dbReference>
<dbReference type="Pfam" id="PF03468">
    <property type="entry name" value="XS"/>
    <property type="match status" value="1"/>
</dbReference>
<evidence type="ECO:0000259" key="6">
    <source>
        <dbReference type="Pfam" id="PF03470"/>
    </source>
</evidence>
<protein>
    <recommendedName>
        <fullName evidence="9">XS domain-containing protein</fullName>
    </recommendedName>
</protein>
<dbReference type="Gramene" id="ORUFI12G06370.3">
    <property type="protein sequence ID" value="ORUFI12G06370.3"/>
    <property type="gene ID" value="ORUFI12G06370"/>
</dbReference>
<feature type="region of interest" description="Disordered" evidence="4">
    <location>
        <begin position="1"/>
        <end position="244"/>
    </location>
</feature>
<feature type="domain" description="XS" evidence="5">
    <location>
        <begin position="357"/>
        <end position="472"/>
    </location>
</feature>
<dbReference type="GO" id="GO:0051607">
    <property type="term" value="P:defense response to virus"/>
    <property type="evidence" value="ECO:0007669"/>
    <property type="project" value="InterPro"/>
</dbReference>
<proteinExistence type="inferred from homology"/>
<evidence type="ECO:0000313" key="7">
    <source>
        <dbReference type="EnsemblPlants" id="ORUFI12G06370.3"/>
    </source>
</evidence>
<dbReference type="InterPro" id="IPR005380">
    <property type="entry name" value="XS_domain"/>
</dbReference>
<dbReference type="CDD" id="cd12266">
    <property type="entry name" value="RRM_like_XS"/>
    <property type="match status" value="1"/>
</dbReference>
<dbReference type="InterPro" id="IPR044287">
    <property type="entry name" value="SGS3"/>
</dbReference>
<dbReference type="HOGENOM" id="CLU_020338_1_0_1"/>
<dbReference type="AlphaFoldDB" id="A0A0E0REW7"/>
<evidence type="ECO:0008006" key="9">
    <source>
        <dbReference type="Google" id="ProtNLM"/>
    </source>
</evidence>
<feature type="compositionally biased region" description="Low complexity" evidence="4">
    <location>
        <begin position="192"/>
        <end position="203"/>
    </location>
</feature>
<dbReference type="Pfam" id="PF03470">
    <property type="entry name" value="zf-XS"/>
    <property type="match status" value="1"/>
</dbReference>
<keyword evidence="2" id="KW-0943">RNA-mediated gene silencing</keyword>
<dbReference type="Proteomes" id="UP000008022">
    <property type="component" value="Unassembled WGS sequence"/>
</dbReference>
<evidence type="ECO:0000256" key="1">
    <source>
        <dbReference type="ARBA" id="ARBA00023054"/>
    </source>
</evidence>
<evidence type="ECO:0000256" key="4">
    <source>
        <dbReference type="SAM" id="MobiDB-lite"/>
    </source>
</evidence>
<reference evidence="7" key="2">
    <citation type="submission" date="2015-06" db="UniProtKB">
        <authorList>
            <consortium name="EnsemblPlants"/>
        </authorList>
    </citation>
    <scope>IDENTIFICATION</scope>
</reference>
<organism evidence="7 8">
    <name type="scientific">Oryza rufipogon</name>
    <name type="common">Brownbeard rice</name>
    <name type="synonym">Asian wild rice</name>
    <dbReference type="NCBI Taxonomy" id="4529"/>
    <lineage>
        <taxon>Eukaryota</taxon>
        <taxon>Viridiplantae</taxon>
        <taxon>Streptophyta</taxon>
        <taxon>Embryophyta</taxon>
        <taxon>Tracheophyta</taxon>
        <taxon>Spermatophyta</taxon>
        <taxon>Magnoliopsida</taxon>
        <taxon>Liliopsida</taxon>
        <taxon>Poales</taxon>
        <taxon>Poaceae</taxon>
        <taxon>BOP clade</taxon>
        <taxon>Oryzoideae</taxon>
        <taxon>Oryzeae</taxon>
        <taxon>Oryzinae</taxon>
        <taxon>Oryza</taxon>
    </lineage>
</organism>
<evidence type="ECO:0000256" key="2">
    <source>
        <dbReference type="ARBA" id="ARBA00023158"/>
    </source>
</evidence>
<feature type="compositionally biased region" description="Gly residues" evidence="4">
    <location>
        <begin position="1"/>
        <end position="24"/>
    </location>
</feature>
<reference evidence="8" key="1">
    <citation type="submission" date="2013-06" db="EMBL/GenBank/DDBJ databases">
        <authorList>
            <person name="Zhao Q."/>
        </authorList>
    </citation>
    <scope>NUCLEOTIDE SEQUENCE</scope>
    <source>
        <strain evidence="8">cv. W1943</strain>
    </source>
</reference>
<feature type="compositionally biased region" description="Acidic residues" evidence="4">
    <location>
        <begin position="220"/>
        <end position="242"/>
    </location>
</feature>
<dbReference type="EnsemblPlants" id="ORUFI12G06370.3">
    <property type="protein sequence ID" value="ORUFI12G06370.3"/>
    <property type="gene ID" value="ORUFI12G06370"/>
</dbReference>
<dbReference type="InterPro" id="IPR038588">
    <property type="entry name" value="XS_domain_sf"/>
</dbReference>
<feature type="domain" description="Zinc finger-XS" evidence="6">
    <location>
        <begin position="286"/>
        <end position="324"/>
    </location>
</feature>
<dbReference type="Gene3D" id="3.30.70.2890">
    <property type="entry name" value="XS domain"/>
    <property type="match status" value="1"/>
</dbReference>
<dbReference type="GO" id="GO:0031047">
    <property type="term" value="P:regulatory ncRNA-mediated gene silencing"/>
    <property type="evidence" value="ECO:0007669"/>
    <property type="project" value="UniProtKB-KW"/>
</dbReference>
<sequence>MPGGRRGGGGRPGSGSSSNGGGSGYSWVEKKSKKSEKSVGKGQCAPCTSSNAAPKPAMAWQARSGNGSLHPPGNGRVQHSDHRPAARGSPRSLPQNKHTETKLQAPCPVVTAPLANGLQWVPKSRSSGSESNMDDAPTSGSDPEMDNGATHPVVTATLANGLQWVPRSRSSDSQSNKDDAPTASSDPETDNVAPHPVVSAPVANGLQWVPRSHSSGSEMDNGEDYDSYDDDSDDDMVDDTSGDFDSKAAEKNFETRKRHKLLKSIFELLEKLSVEQINEKTRQWHCPACKNVRGGVTWYKGLQPLMNHARTKGSKRVKLHRELAALLEEELYRTGISMASSGEFFGIWKGLRENTDRPIVWPPVVIIMNTRLEQDKDGKVWKGMGNQELIDYFSEYAASKARHAYGPNGHRGMSVLIFDSSAVGYMEAERLHDHFVRQRTDRNTWNSAHKVTFLPGGKRQLYGFLATKDDMETFNRHCHGKSRLKYEMRSYNEMVVTQMKQMSEDNQQLNYLKNKMVKKEQHSKLVEDTLSVVTQKLRETMEENTIVRNKAKEKHLEYEKEMKYQEEFFHDQIEKIHKATEEKEIKFEKLLQEERAKARQSDVDSGSTEDRRQRKEKIQNFIDCQVKDVEEFEAERDKLIKLHEEKKVKLKKEYLAKEFELEKELDTALTSLMDKHKPDIFKSSTSPST</sequence>
<dbReference type="PANTHER" id="PTHR46602:SF1">
    <property type="entry name" value="PROTEIN SUPPRESSOR OF GENE SILENCING 3"/>
    <property type="match status" value="1"/>
</dbReference>
<accession>A0A0E0REW7</accession>
<keyword evidence="8" id="KW-1185">Reference proteome</keyword>
<comment type="similarity">
    <text evidence="3">Belongs to the SGS3 family.</text>
</comment>
<evidence type="ECO:0000259" key="5">
    <source>
        <dbReference type="Pfam" id="PF03468"/>
    </source>
</evidence>
<keyword evidence="1" id="KW-0175">Coiled coil</keyword>